<evidence type="ECO:0000256" key="4">
    <source>
        <dbReference type="SAM" id="MobiDB-lite"/>
    </source>
</evidence>
<accession>A0A1X7RED5</accession>
<dbReference type="AlphaFoldDB" id="A0A1X7RED5"/>
<dbReference type="Proteomes" id="UP000215127">
    <property type="component" value="Chromosome 1"/>
</dbReference>
<dbReference type="Gene3D" id="1.25.40.20">
    <property type="entry name" value="Ankyrin repeat-containing domain"/>
    <property type="match status" value="1"/>
</dbReference>
<evidence type="ECO:0000256" key="2">
    <source>
        <dbReference type="ARBA" id="ARBA00023043"/>
    </source>
</evidence>
<dbReference type="SMART" id="SM00248">
    <property type="entry name" value="ANK"/>
    <property type="match status" value="2"/>
</dbReference>
<dbReference type="PANTHER" id="PTHR24198">
    <property type="entry name" value="ANKYRIN REPEAT AND PROTEIN KINASE DOMAIN-CONTAINING PROTEIN"/>
    <property type="match status" value="1"/>
</dbReference>
<feature type="region of interest" description="Disordered" evidence="4">
    <location>
        <begin position="159"/>
        <end position="180"/>
    </location>
</feature>
<dbReference type="SUPFAM" id="SSF48403">
    <property type="entry name" value="Ankyrin repeat"/>
    <property type="match status" value="1"/>
</dbReference>
<organism evidence="5 6">
    <name type="scientific">Zymoseptoria tritici (strain ST99CH_3D7)</name>
    <dbReference type="NCBI Taxonomy" id="1276538"/>
    <lineage>
        <taxon>Eukaryota</taxon>
        <taxon>Fungi</taxon>
        <taxon>Dikarya</taxon>
        <taxon>Ascomycota</taxon>
        <taxon>Pezizomycotina</taxon>
        <taxon>Dothideomycetes</taxon>
        <taxon>Dothideomycetidae</taxon>
        <taxon>Mycosphaerellales</taxon>
        <taxon>Mycosphaerellaceae</taxon>
        <taxon>Zymoseptoria</taxon>
    </lineage>
</organism>
<reference evidence="5 6" key="1">
    <citation type="submission" date="2016-06" db="EMBL/GenBank/DDBJ databases">
        <authorList>
            <person name="Kjaerup R.B."/>
            <person name="Dalgaard T.S."/>
            <person name="Juul-Madsen H.R."/>
        </authorList>
    </citation>
    <scope>NUCLEOTIDE SEQUENCE [LARGE SCALE GENOMIC DNA]</scope>
</reference>
<dbReference type="EMBL" id="LT853692">
    <property type="protein sequence ID" value="SMQ45786.1"/>
    <property type="molecule type" value="Genomic_DNA"/>
</dbReference>
<protein>
    <submittedName>
        <fullName evidence="5">Uncharacterized protein</fullName>
    </submittedName>
</protein>
<dbReference type="InterPro" id="IPR036770">
    <property type="entry name" value="Ankyrin_rpt-contain_sf"/>
</dbReference>
<name>A0A1X7RED5_ZYMT9</name>
<dbReference type="PANTHER" id="PTHR24198:SF165">
    <property type="entry name" value="ANKYRIN REPEAT-CONTAINING PROTEIN-RELATED"/>
    <property type="match status" value="1"/>
</dbReference>
<evidence type="ECO:0000313" key="5">
    <source>
        <dbReference type="EMBL" id="SMQ45786.1"/>
    </source>
</evidence>
<gene>
    <name evidence="5" type="ORF">ZT3D7_G931</name>
</gene>
<sequence>MSSTDDGASPKEQLIEASRRNNPSLLNTLLSSPPLSSSASQIATFLNTTTDALGASALHVAARYGAYDVLDVILDQEGVEIDGHEKREGDTALHCAVRFCNSLAVGDEEGRAVVDILIDAGCDPRIRNNHKLKPADLVDPRNTELRKALQQAEILAAASADAVVEDDEDDVRDGPGSESD</sequence>
<evidence type="ECO:0000313" key="6">
    <source>
        <dbReference type="Proteomes" id="UP000215127"/>
    </source>
</evidence>
<dbReference type="STRING" id="1276538.A0A1X7RED5"/>
<keyword evidence="2 3" id="KW-0040">ANK repeat</keyword>
<proteinExistence type="predicted"/>
<keyword evidence="1" id="KW-0677">Repeat</keyword>
<dbReference type="PROSITE" id="PS50088">
    <property type="entry name" value="ANK_REPEAT"/>
    <property type="match status" value="1"/>
</dbReference>
<evidence type="ECO:0000256" key="1">
    <source>
        <dbReference type="ARBA" id="ARBA00022737"/>
    </source>
</evidence>
<dbReference type="InterPro" id="IPR002110">
    <property type="entry name" value="Ankyrin_rpt"/>
</dbReference>
<evidence type="ECO:0000256" key="3">
    <source>
        <dbReference type="PROSITE-ProRule" id="PRU00023"/>
    </source>
</evidence>
<keyword evidence="6" id="KW-1185">Reference proteome</keyword>
<feature type="repeat" description="ANK" evidence="3">
    <location>
        <begin position="88"/>
        <end position="129"/>
    </location>
</feature>
<dbReference type="Pfam" id="PF12796">
    <property type="entry name" value="Ank_2"/>
    <property type="match status" value="1"/>
</dbReference>